<evidence type="ECO:0000256" key="1">
    <source>
        <dbReference type="SAM" id="Phobius"/>
    </source>
</evidence>
<accession>A0AAX2QNJ2</accession>
<protein>
    <recommendedName>
        <fullName evidence="4">Phage tail tape measure protein</fullName>
    </recommendedName>
</protein>
<comment type="caution">
    <text evidence="2">The sequence shown here is derived from an EMBL/GenBank/DDBJ whole genome shotgun (WGS) entry which is preliminary data.</text>
</comment>
<evidence type="ECO:0008006" key="4">
    <source>
        <dbReference type="Google" id="ProtNLM"/>
    </source>
</evidence>
<organism evidence="2 3">
    <name type="scientific">Rhizobium laguerreae</name>
    <dbReference type="NCBI Taxonomy" id="1076926"/>
    <lineage>
        <taxon>Bacteria</taxon>
        <taxon>Pseudomonadati</taxon>
        <taxon>Pseudomonadota</taxon>
        <taxon>Alphaproteobacteria</taxon>
        <taxon>Hyphomicrobiales</taxon>
        <taxon>Rhizobiaceae</taxon>
        <taxon>Rhizobium/Agrobacterium group</taxon>
        <taxon>Rhizobium</taxon>
    </lineage>
</organism>
<proteinExistence type="predicted"/>
<evidence type="ECO:0000313" key="2">
    <source>
        <dbReference type="EMBL" id="TCU25283.1"/>
    </source>
</evidence>
<evidence type="ECO:0000313" key="3">
    <source>
        <dbReference type="Proteomes" id="UP000295021"/>
    </source>
</evidence>
<reference evidence="2 3" key="1">
    <citation type="submission" date="2019-03" db="EMBL/GenBank/DDBJ databases">
        <title>Genomic Encyclopedia of Type Strains, Phase IV (KMG-V): Genome sequencing to study the core and pangenomes of soil and plant-associated prokaryotes.</title>
        <authorList>
            <person name="Whitman W."/>
        </authorList>
    </citation>
    <scope>NUCLEOTIDE SEQUENCE [LARGE SCALE GENOMIC DNA]</scope>
    <source>
        <strain evidence="2 3">FB403</strain>
    </source>
</reference>
<dbReference type="AlphaFoldDB" id="A0AAX2QNJ2"/>
<dbReference type="PANTHER" id="PTHR37813:SF1">
    <property type="entry name" value="FELS-2 PROPHAGE PROTEIN"/>
    <property type="match status" value="1"/>
</dbReference>
<dbReference type="RefSeq" id="WP_132611377.1">
    <property type="nucleotide sequence ID" value="NZ_SMBI01000005.1"/>
</dbReference>
<dbReference type="Proteomes" id="UP000295021">
    <property type="component" value="Unassembled WGS sequence"/>
</dbReference>
<dbReference type="PANTHER" id="PTHR37813">
    <property type="entry name" value="FELS-2 PROPHAGE PROTEIN"/>
    <property type="match status" value="1"/>
</dbReference>
<feature type="transmembrane region" description="Helical" evidence="1">
    <location>
        <begin position="264"/>
        <end position="287"/>
    </location>
</feature>
<feature type="transmembrane region" description="Helical" evidence="1">
    <location>
        <begin position="294"/>
        <end position="314"/>
    </location>
</feature>
<keyword evidence="1" id="KW-0812">Transmembrane</keyword>
<sequence>MANAVIGALRAVLGLDSAAFDSGLDKAQSRLAKFGPAIKKGLAAASVAAVAAGAAIGASIKGAIDEADDLSKLASKIGVPIDELSRLKYAADLSGVSIDGVATGFKKLSTVMVSAASGNKAAAALFSDLGVSVTNADGSLRASSAVLGDVADKLQGMEDGAAKTALAVQLFGKSGLDLIPLLNGGAAGLKQMTDEADALGLTISAETGKAAEQFNDNISRLQATLTGLVTQITAALAPTLATITDYIVQASEAFRNLSPETQSFIAIGAALTVALGAIVVPLGLVVAGIVAIGVPAAAAGVAIAAVTAAVVAFWPQITAAGAAVGEFVAGAWAQFVAAWDSVIVKITAVKDAIAQFATDILAIFRALPGQMLEIGGQIIDGLWQGIQDRWNSVKESVTGIASGIKDSFTGFFDIHSPSKVMEEIGRNIMQGLGNGITGLKGTVVGAANGVATDVKGSFSSIEDAGSSMGSAFSGVFDGLIDGSKTFQESIRDLLGDLASMWKDKALQALFGGGGASGVAGNTGGLFGGLFSGLGSLFGFANGGSFQVGGAGGVDSQLVAFKASPNETVTVTKPGQTADRGMHVTFGVAADNNGNLLPFVQSVTQSGIRQAAPQILGQAKAQVMPTVGAYQRDRAGGDYRNGI</sequence>
<gene>
    <name evidence="2" type="ORF">EV131_105397</name>
</gene>
<dbReference type="EMBL" id="SMBI01000005">
    <property type="protein sequence ID" value="TCU25283.1"/>
    <property type="molecule type" value="Genomic_DNA"/>
</dbReference>
<keyword evidence="1" id="KW-0472">Membrane</keyword>
<keyword evidence="1" id="KW-1133">Transmembrane helix</keyword>
<name>A0AAX2QNJ2_9HYPH</name>